<accession>A0ACC0TWB5</accession>
<comment type="caution">
    <text evidence="1">The sequence shown here is derived from an EMBL/GenBank/DDBJ whole genome shotgun (WGS) entry which is preliminary data.</text>
</comment>
<evidence type="ECO:0000313" key="2">
    <source>
        <dbReference type="Proteomes" id="UP001207468"/>
    </source>
</evidence>
<dbReference type="Proteomes" id="UP001207468">
    <property type="component" value="Unassembled WGS sequence"/>
</dbReference>
<keyword evidence="2" id="KW-1185">Reference proteome</keyword>
<reference evidence="1" key="1">
    <citation type="submission" date="2021-03" db="EMBL/GenBank/DDBJ databases">
        <title>Evolutionary priming and transition to the ectomycorrhizal habit in an iconic lineage of mushroom-forming fungi: is preadaptation a requirement?</title>
        <authorList>
            <consortium name="DOE Joint Genome Institute"/>
            <person name="Looney B.P."/>
            <person name="Miyauchi S."/>
            <person name="Morin E."/>
            <person name="Drula E."/>
            <person name="Courty P.E."/>
            <person name="Chicoki N."/>
            <person name="Fauchery L."/>
            <person name="Kohler A."/>
            <person name="Kuo A."/>
            <person name="LaButti K."/>
            <person name="Pangilinan J."/>
            <person name="Lipzen A."/>
            <person name="Riley R."/>
            <person name="Andreopoulos W."/>
            <person name="He G."/>
            <person name="Johnson J."/>
            <person name="Barry K.W."/>
            <person name="Grigoriev I.V."/>
            <person name="Nagy L."/>
            <person name="Hibbett D."/>
            <person name="Henrissat B."/>
            <person name="Matheny P.B."/>
            <person name="Labbe J."/>
            <person name="Martin A.F."/>
        </authorList>
    </citation>
    <scope>NUCLEOTIDE SEQUENCE</scope>
    <source>
        <strain evidence="1">BPL698</strain>
    </source>
</reference>
<sequence length="198" mass="21638">MNKASQTAAELASEHDHGEISRFLAEYKSGEMSQTNLSLNTADDDADEESKDKANASLITASDEGEFDVVESLLEQGADVNARNEDFETPLELAAKKGELKVVRGWTPLHDASLEGNFEISKVLVDHGANVNARTIDHWTPLHLSAYNGNLEIAELLLERGADVHALTDEGRTAYELSLEDGSRNIADLLQKHKARAL</sequence>
<name>A0ACC0TWB5_9AGAM</name>
<evidence type="ECO:0000313" key="1">
    <source>
        <dbReference type="EMBL" id="KAI9451529.1"/>
    </source>
</evidence>
<protein>
    <submittedName>
        <fullName evidence="1">Ankyrin repeat-containing domain protein</fullName>
    </submittedName>
</protein>
<organism evidence="1 2">
    <name type="scientific">Russula earlei</name>
    <dbReference type="NCBI Taxonomy" id="71964"/>
    <lineage>
        <taxon>Eukaryota</taxon>
        <taxon>Fungi</taxon>
        <taxon>Dikarya</taxon>
        <taxon>Basidiomycota</taxon>
        <taxon>Agaricomycotina</taxon>
        <taxon>Agaricomycetes</taxon>
        <taxon>Russulales</taxon>
        <taxon>Russulaceae</taxon>
        <taxon>Russula</taxon>
    </lineage>
</organism>
<proteinExistence type="predicted"/>
<dbReference type="EMBL" id="JAGFNK010000371">
    <property type="protein sequence ID" value="KAI9451529.1"/>
    <property type="molecule type" value="Genomic_DNA"/>
</dbReference>
<gene>
    <name evidence="1" type="ORF">F5148DRAFT_1239198</name>
</gene>